<dbReference type="Pfam" id="PF07980">
    <property type="entry name" value="SusD_RagB"/>
    <property type="match status" value="1"/>
</dbReference>
<protein>
    <submittedName>
        <fullName evidence="9">RagB/SusD family nutrient uptake outer membrane protein</fullName>
    </submittedName>
</protein>
<dbReference type="SUPFAM" id="SSF48452">
    <property type="entry name" value="TPR-like"/>
    <property type="match status" value="1"/>
</dbReference>
<dbReference type="InterPro" id="IPR033985">
    <property type="entry name" value="SusD-like_N"/>
</dbReference>
<keyword evidence="4" id="KW-0472">Membrane</keyword>
<organism evidence="9 10">
    <name type="scientific">Neolewinella lacunae</name>
    <dbReference type="NCBI Taxonomy" id="1517758"/>
    <lineage>
        <taxon>Bacteria</taxon>
        <taxon>Pseudomonadati</taxon>
        <taxon>Bacteroidota</taxon>
        <taxon>Saprospiria</taxon>
        <taxon>Saprospirales</taxon>
        <taxon>Lewinellaceae</taxon>
        <taxon>Neolewinella</taxon>
    </lineage>
</organism>
<sequence length="500" mass="55322">MHSKYKIILLLFALAVFSACESLEEKPFTFIGVDNIYQNEDDVDKALLGIYNTLFFAGTNDLWYFLTLSGPSENVTVRLKPQGQGRMSSVNFDETTPHGSFWGAFYQGINRANTVIENIPQAGLDTGLASAKEAEARFMRAFYYFHLVRMFGGVPLQLESTKDFSDEAVKKPRASIEEVYAVILDDLNYAVANLPTSRPPSAFGRAEASTANTLLGKVYLQMAGLPLQQTARYADAITTLEKVIGEYALEDNFSDVFTIANEQNEELIFVRPNLTNIDGSGTVLTFFAGAPNTPFAFNGGQYQFAFTEVLYNLFDSTDLRLPATFLYTYTNANGQEVTYNSPTNPAGLQFGGPRRPNGIPMGKLRDSNNTLSPFGHGNDLILLRYADVLLMLAEAHNEAGNAAAALPYLNQIRNRAGLADVTETNQAALRDIIKTERKKELAGEFTEYFDLQRWGDLEASMAINPDAIQLNVSYSPKLELLPIPRGVLETNENLVQNPGY</sequence>
<feature type="chain" id="PRO_5036975789" evidence="6">
    <location>
        <begin position="22"/>
        <end position="500"/>
    </location>
</feature>
<dbReference type="AlphaFoldDB" id="A0A923PRU7"/>
<dbReference type="EMBL" id="JACSIT010000153">
    <property type="protein sequence ID" value="MBC6996601.1"/>
    <property type="molecule type" value="Genomic_DNA"/>
</dbReference>
<dbReference type="GO" id="GO:0009279">
    <property type="term" value="C:cell outer membrane"/>
    <property type="evidence" value="ECO:0007669"/>
    <property type="project" value="UniProtKB-SubCell"/>
</dbReference>
<proteinExistence type="inferred from homology"/>
<dbReference type="InterPro" id="IPR011990">
    <property type="entry name" value="TPR-like_helical_dom_sf"/>
</dbReference>
<dbReference type="Gene3D" id="1.25.40.390">
    <property type="match status" value="1"/>
</dbReference>
<evidence type="ECO:0000256" key="2">
    <source>
        <dbReference type="ARBA" id="ARBA00006275"/>
    </source>
</evidence>
<evidence type="ECO:0000256" key="1">
    <source>
        <dbReference type="ARBA" id="ARBA00004442"/>
    </source>
</evidence>
<keyword evidence="5" id="KW-0998">Cell outer membrane</keyword>
<dbReference type="InterPro" id="IPR012944">
    <property type="entry name" value="SusD_RagB_dom"/>
</dbReference>
<evidence type="ECO:0000259" key="7">
    <source>
        <dbReference type="Pfam" id="PF07980"/>
    </source>
</evidence>
<comment type="caution">
    <text evidence="9">The sequence shown here is derived from an EMBL/GenBank/DDBJ whole genome shotgun (WGS) entry which is preliminary data.</text>
</comment>
<gene>
    <name evidence="9" type="ORF">H9S92_20685</name>
</gene>
<evidence type="ECO:0000313" key="9">
    <source>
        <dbReference type="EMBL" id="MBC6996601.1"/>
    </source>
</evidence>
<dbReference type="Proteomes" id="UP000650081">
    <property type="component" value="Unassembled WGS sequence"/>
</dbReference>
<evidence type="ECO:0000256" key="6">
    <source>
        <dbReference type="SAM" id="SignalP"/>
    </source>
</evidence>
<comment type="similarity">
    <text evidence="2">Belongs to the SusD family.</text>
</comment>
<feature type="domain" description="RagB/SusD" evidence="7">
    <location>
        <begin position="310"/>
        <end position="500"/>
    </location>
</feature>
<reference evidence="9" key="1">
    <citation type="submission" date="2020-08" db="EMBL/GenBank/DDBJ databases">
        <title>Lewinella bacteria from marine environments.</title>
        <authorList>
            <person name="Zhong Y."/>
        </authorList>
    </citation>
    <scope>NUCLEOTIDE SEQUENCE</scope>
    <source>
        <strain evidence="9">KCTC 42187</strain>
    </source>
</reference>
<dbReference type="RefSeq" id="WP_187468606.1">
    <property type="nucleotide sequence ID" value="NZ_JACSIT010000153.1"/>
</dbReference>
<feature type="domain" description="SusD-like N-terminal" evidence="8">
    <location>
        <begin position="96"/>
        <end position="220"/>
    </location>
</feature>
<dbReference type="CDD" id="cd08977">
    <property type="entry name" value="SusD"/>
    <property type="match status" value="1"/>
</dbReference>
<keyword evidence="3 6" id="KW-0732">Signal</keyword>
<dbReference type="Pfam" id="PF14322">
    <property type="entry name" value="SusD-like_3"/>
    <property type="match status" value="1"/>
</dbReference>
<evidence type="ECO:0000256" key="5">
    <source>
        <dbReference type="ARBA" id="ARBA00023237"/>
    </source>
</evidence>
<comment type="subcellular location">
    <subcellularLocation>
        <location evidence="1">Cell outer membrane</location>
    </subcellularLocation>
</comment>
<name>A0A923PRU7_9BACT</name>
<dbReference type="PROSITE" id="PS51257">
    <property type="entry name" value="PROKAR_LIPOPROTEIN"/>
    <property type="match status" value="1"/>
</dbReference>
<feature type="signal peptide" evidence="6">
    <location>
        <begin position="1"/>
        <end position="21"/>
    </location>
</feature>
<keyword evidence="10" id="KW-1185">Reference proteome</keyword>
<evidence type="ECO:0000259" key="8">
    <source>
        <dbReference type="Pfam" id="PF14322"/>
    </source>
</evidence>
<evidence type="ECO:0000256" key="4">
    <source>
        <dbReference type="ARBA" id="ARBA00023136"/>
    </source>
</evidence>
<evidence type="ECO:0000313" key="10">
    <source>
        <dbReference type="Proteomes" id="UP000650081"/>
    </source>
</evidence>
<accession>A0A923PRU7</accession>
<evidence type="ECO:0000256" key="3">
    <source>
        <dbReference type="ARBA" id="ARBA00022729"/>
    </source>
</evidence>